<evidence type="ECO:0000313" key="2">
    <source>
        <dbReference type="Proteomes" id="UP001062846"/>
    </source>
</evidence>
<sequence>MVVHTLFLRRDIMRNPSDISERKTLYYLETAQGGPRTACLPSTLMAHNTVVKFVYFNVYGPELRTSNYQSTSTAMAILSDGDLNRDFDKVSGDLKFDGDGVSRDFKLVITVIF</sequence>
<accession>A0ACC0N7N4</accession>
<evidence type="ECO:0000313" key="1">
    <source>
        <dbReference type="EMBL" id="KAI8548543.1"/>
    </source>
</evidence>
<comment type="caution">
    <text evidence="1">The sequence shown here is derived from an EMBL/GenBank/DDBJ whole genome shotgun (WGS) entry which is preliminary data.</text>
</comment>
<dbReference type="Proteomes" id="UP001062846">
    <property type="component" value="Chromosome 7"/>
</dbReference>
<keyword evidence="2" id="KW-1185">Reference proteome</keyword>
<gene>
    <name evidence="1" type="ORF">RHMOL_Rhmol07G0280500</name>
</gene>
<name>A0ACC0N7N4_RHOML</name>
<dbReference type="EMBL" id="CM046394">
    <property type="protein sequence ID" value="KAI8548543.1"/>
    <property type="molecule type" value="Genomic_DNA"/>
</dbReference>
<reference evidence="1" key="1">
    <citation type="submission" date="2022-02" db="EMBL/GenBank/DDBJ databases">
        <title>Plant Genome Project.</title>
        <authorList>
            <person name="Zhang R.-G."/>
        </authorList>
    </citation>
    <scope>NUCLEOTIDE SEQUENCE</scope>
    <source>
        <strain evidence="1">AT1</strain>
    </source>
</reference>
<proteinExistence type="predicted"/>
<protein>
    <submittedName>
        <fullName evidence="1">Uncharacterized protein</fullName>
    </submittedName>
</protein>
<organism evidence="1 2">
    <name type="scientific">Rhododendron molle</name>
    <name type="common">Chinese azalea</name>
    <name type="synonym">Azalea mollis</name>
    <dbReference type="NCBI Taxonomy" id="49168"/>
    <lineage>
        <taxon>Eukaryota</taxon>
        <taxon>Viridiplantae</taxon>
        <taxon>Streptophyta</taxon>
        <taxon>Embryophyta</taxon>
        <taxon>Tracheophyta</taxon>
        <taxon>Spermatophyta</taxon>
        <taxon>Magnoliopsida</taxon>
        <taxon>eudicotyledons</taxon>
        <taxon>Gunneridae</taxon>
        <taxon>Pentapetalae</taxon>
        <taxon>asterids</taxon>
        <taxon>Ericales</taxon>
        <taxon>Ericaceae</taxon>
        <taxon>Ericoideae</taxon>
        <taxon>Rhodoreae</taxon>
        <taxon>Rhododendron</taxon>
    </lineage>
</organism>